<evidence type="ECO:0000313" key="7">
    <source>
        <dbReference type="Proteomes" id="UP000198623"/>
    </source>
</evidence>
<keyword evidence="7" id="KW-1185">Reference proteome</keyword>
<proteinExistence type="predicted"/>
<keyword evidence="2" id="KW-0238">DNA-binding</keyword>
<dbReference type="STRING" id="1045558.SAMN05216175_10526"/>
<keyword evidence="3" id="KW-0804">Transcription</keyword>
<dbReference type="Proteomes" id="UP000198623">
    <property type="component" value="Unassembled WGS sequence"/>
</dbReference>
<dbReference type="GO" id="GO:0045892">
    <property type="term" value="P:negative regulation of DNA-templated transcription"/>
    <property type="evidence" value="ECO:0007669"/>
    <property type="project" value="TreeGrafter"/>
</dbReference>
<dbReference type="InterPro" id="IPR014757">
    <property type="entry name" value="Tscrpt_reg_IclR_C"/>
</dbReference>
<dbReference type="InterPro" id="IPR050707">
    <property type="entry name" value="HTH_MetabolicPath_Reg"/>
</dbReference>
<gene>
    <name evidence="6" type="ORF">SAMN05216175_10526</name>
</gene>
<evidence type="ECO:0000259" key="5">
    <source>
        <dbReference type="PROSITE" id="PS51078"/>
    </source>
</evidence>
<keyword evidence="1" id="KW-0805">Transcription regulation</keyword>
<sequence>MVKSIDAVSRAMLVLDVLRVKSPTTLANLHHQTSINKATLLRILKTLQESGWVYRALGDSKYRLSYTLQTITSNIDSSDSIVELATPIIQKLQGEIPWPVDISKRDGLAMKIIETTRPLAAFSLNREVLGVRPPFLYSGIGRAYLAFCPSDEMQEIISGLKSAGGKEGKLAHDQIWLNKLLQQTKDQGYGQREPAFFGTVSNSGQYIEAIAVPVFDQENVTATLSVAWPQGAVGQDEIVNHLYPSLRAGAVQLAKLMKKI</sequence>
<dbReference type="PANTHER" id="PTHR30136">
    <property type="entry name" value="HELIX-TURN-HELIX TRANSCRIPTIONAL REGULATOR, ICLR FAMILY"/>
    <property type="match status" value="1"/>
</dbReference>
<name>A0A1I2QL49_9GAMM</name>
<accession>A0A1I2QL49</accession>
<dbReference type="InterPro" id="IPR029016">
    <property type="entry name" value="GAF-like_dom_sf"/>
</dbReference>
<evidence type="ECO:0000256" key="3">
    <source>
        <dbReference type="ARBA" id="ARBA00023163"/>
    </source>
</evidence>
<dbReference type="PROSITE" id="PS51077">
    <property type="entry name" value="HTH_ICLR"/>
    <property type="match status" value="1"/>
</dbReference>
<dbReference type="Gene3D" id="3.30.450.40">
    <property type="match status" value="1"/>
</dbReference>
<dbReference type="RefSeq" id="WP_090726895.1">
    <property type="nucleotide sequence ID" value="NZ_FOOU01000005.1"/>
</dbReference>
<dbReference type="InterPro" id="IPR036388">
    <property type="entry name" value="WH-like_DNA-bd_sf"/>
</dbReference>
<organism evidence="6 7">
    <name type="scientific">Neptunomonas qingdaonensis</name>
    <dbReference type="NCBI Taxonomy" id="1045558"/>
    <lineage>
        <taxon>Bacteria</taxon>
        <taxon>Pseudomonadati</taxon>
        <taxon>Pseudomonadota</taxon>
        <taxon>Gammaproteobacteria</taxon>
        <taxon>Oceanospirillales</taxon>
        <taxon>Oceanospirillaceae</taxon>
        <taxon>Neptunomonas</taxon>
    </lineage>
</organism>
<dbReference type="SMART" id="SM00346">
    <property type="entry name" value="HTH_ICLR"/>
    <property type="match status" value="1"/>
</dbReference>
<dbReference type="InterPro" id="IPR005471">
    <property type="entry name" value="Tscrpt_reg_IclR_N"/>
</dbReference>
<evidence type="ECO:0000256" key="2">
    <source>
        <dbReference type="ARBA" id="ARBA00023125"/>
    </source>
</evidence>
<dbReference type="InterPro" id="IPR036390">
    <property type="entry name" value="WH_DNA-bd_sf"/>
</dbReference>
<dbReference type="OrthoDB" id="9807558at2"/>
<dbReference type="GO" id="GO:0003700">
    <property type="term" value="F:DNA-binding transcription factor activity"/>
    <property type="evidence" value="ECO:0007669"/>
    <property type="project" value="TreeGrafter"/>
</dbReference>
<reference evidence="7" key="1">
    <citation type="submission" date="2016-10" db="EMBL/GenBank/DDBJ databases">
        <authorList>
            <person name="Varghese N."/>
            <person name="Submissions S."/>
        </authorList>
    </citation>
    <scope>NUCLEOTIDE SEQUENCE [LARGE SCALE GENOMIC DNA]</scope>
    <source>
        <strain evidence="7">CGMCC 1.10971</strain>
    </source>
</reference>
<dbReference type="GO" id="GO:0003677">
    <property type="term" value="F:DNA binding"/>
    <property type="evidence" value="ECO:0007669"/>
    <property type="project" value="UniProtKB-KW"/>
</dbReference>
<feature type="domain" description="IclR-ED" evidence="5">
    <location>
        <begin position="67"/>
        <end position="259"/>
    </location>
</feature>
<dbReference type="Pfam" id="PF01614">
    <property type="entry name" value="IclR_C"/>
    <property type="match status" value="1"/>
</dbReference>
<dbReference type="PROSITE" id="PS51078">
    <property type="entry name" value="ICLR_ED"/>
    <property type="match status" value="1"/>
</dbReference>
<evidence type="ECO:0000259" key="4">
    <source>
        <dbReference type="PROSITE" id="PS51077"/>
    </source>
</evidence>
<dbReference type="PANTHER" id="PTHR30136:SF23">
    <property type="entry name" value="DNA-BINDING TRANSCRIPTIONAL ACTIVATOR MHPR"/>
    <property type="match status" value="1"/>
</dbReference>
<dbReference type="SUPFAM" id="SSF46785">
    <property type="entry name" value="Winged helix' DNA-binding domain"/>
    <property type="match status" value="1"/>
</dbReference>
<protein>
    <submittedName>
        <fullName evidence="6">Transcriptional regulator, IclR family</fullName>
    </submittedName>
</protein>
<dbReference type="EMBL" id="FOOU01000005">
    <property type="protein sequence ID" value="SFG29162.1"/>
    <property type="molecule type" value="Genomic_DNA"/>
</dbReference>
<evidence type="ECO:0000256" key="1">
    <source>
        <dbReference type="ARBA" id="ARBA00023015"/>
    </source>
</evidence>
<dbReference type="Gene3D" id="1.10.10.10">
    <property type="entry name" value="Winged helix-like DNA-binding domain superfamily/Winged helix DNA-binding domain"/>
    <property type="match status" value="1"/>
</dbReference>
<dbReference type="SUPFAM" id="SSF55781">
    <property type="entry name" value="GAF domain-like"/>
    <property type="match status" value="1"/>
</dbReference>
<feature type="domain" description="HTH iclR-type" evidence="4">
    <location>
        <begin position="5"/>
        <end position="66"/>
    </location>
</feature>
<dbReference type="Pfam" id="PF09339">
    <property type="entry name" value="HTH_IclR"/>
    <property type="match status" value="1"/>
</dbReference>
<dbReference type="AlphaFoldDB" id="A0A1I2QL49"/>
<evidence type="ECO:0000313" key="6">
    <source>
        <dbReference type="EMBL" id="SFG29162.1"/>
    </source>
</evidence>